<dbReference type="InterPro" id="IPR013655">
    <property type="entry name" value="PAS_fold_3"/>
</dbReference>
<dbReference type="Gene3D" id="3.40.50.2300">
    <property type="match status" value="1"/>
</dbReference>
<evidence type="ECO:0000313" key="6">
    <source>
        <dbReference type="EMBL" id="MEK8028927.1"/>
    </source>
</evidence>
<dbReference type="InterPro" id="IPR000014">
    <property type="entry name" value="PAS"/>
</dbReference>
<dbReference type="Pfam" id="PF08447">
    <property type="entry name" value="PAS_3"/>
    <property type="match status" value="1"/>
</dbReference>
<dbReference type="InterPro" id="IPR035965">
    <property type="entry name" value="PAS-like_dom_sf"/>
</dbReference>
<dbReference type="CDD" id="cd00130">
    <property type="entry name" value="PAS"/>
    <property type="match status" value="1"/>
</dbReference>
<accession>A0ABU9BG47</accession>
<evidence type="ECO:0000313" key="7">
    <source>
        <dbReference type="Proteomes" id="UP001368500"/>
    </source>
</evidence>
<gene>
    <name evidence="6" type="ORF">AACH11_23470</name>
</gene>
<feature type="modified residue" description="4-aspartylphosphate" evidence="3">
    <location>
        <position position="470"/>
    </location>
</feature>
<organism evidence="6 7">
    <name type="scientific">Pseudaquabacterium rugosum</name>
    <dbReference type="NCBI Taxonomy" id="2984194"/>
    <lineage>
        <taxon>Bacteria</taxon>
        <taxon>Pseudomonadati</taxon>
        <taxon>Pseudomonadota</taxon>
        <taxon>Betaproteobacteria</taxon>
        <taxon>Burkholderiales</taxon>
        <taxon>Sphaerotilaceae</taxon>
        <taxon>Pseudaquabacterium</taxon>
    </lineage>
</organism>
<dbReference type="Proteomes" id="UP001368500">
    <property type="component" value="Unassembled WGS sequence"/>
</dbReference>
<comment type="caution">
    <text evidence="6">The sequence shown here is derived from an EMBL/GenBank/DDBJ whole genome shotgun (WGS) entry which is preliminary data.</text>
</comment>
<dbReference type="RefSeq" id="WP_341376715.1">
    <property type="nucleotide sequence ID" value="NZ_JBBUTF010000034.1"/>
</dbReference>
<dbReference type="EMBL" id="JBBUTF010000034">
    <property type="protein sequence ID" value="MEK8028927.1"/>
    <property type="molecule type" value="Genomic_DNA"/>
</dbReference>
<dbReference type="SUPFAM" id="SSF52172">
    <property type="entry name" value="CheY-like"/>
    <property type="match status" value="1"/>
</dbReference>
<dbReference type="PANTHER" id="PTHR45339:SF1">
    <property type="entry name" value="HYBRID SIGNAL TRANSDUCTION HISTIDINE KINASE J"/>
    <property type="match status" value="1"/>
</dbReference>
<evidence type="ECO:0000256" key="3">
    <source>
        <dbReference type="PROSITE-ProRule" id="PRU00169"/>
    </source>
</evidence>
<dbReference type="InterPro" id="IPR011006">
    <property type="entry name" value="CheY-like_superfamily"/>
</dbReference>
<dbReference type="Gene3D" id="3.30.450.20">
    <property type="entry name" value="PAS domain"/>
    <property type="match status" value="1"/>
</dbReference>
<name>A0ABU9BG47_9BURK</name>
<evidence type="ECO:0000259" key="5">
    <source>
        <dbReference type="PROSITE" id="PS50110"/>
    </source>
</evidence>
<keyword evidence="2" id="KW-0902">Two-component regulatory system</keyword>
<sequence length="553" mass="59704">MSCLNPPGSLLSAAAARGEGAGASFTPLVGCDEAVPVPWQRLWQLSPQALLLLDREGRLLQANRAAALMLPERLLRPQHPAEPPLLHRMLDAAVPELPRLLSHRDLPVGVLLSLPSVTLPAELGMLQPVLGLTLDLLADGRLLLQCEDLSARQRLETQLREMQALRRFDLEALGAADWELDLDSGVLVASNEAQRMLTGPHGPPLRSLGVLLTRVHPDDRGLLQLRIRRAGQPAGEAGGVLQCECRMIWPDGSEHWVMLQGQLMPGPGQPWRLVGLVRLQDRERAARHDHWLSRRLAEELMRRTQGQPTWHGVLRLLRTPLQTVLGLAHLISPGMDSVSLAQRRQQLLQAAGEMAQMLEALGGGASGPGRGGEAAPADLASRLPSDTGLGALTGPAPLARAAGSGGDPVEGRLRSRHGGARVLLAEDNLVNQEVTLGLLRSAGLQAEAVGTGSQAVARALAEPFDLILMDVQMPELDGLEATRQLRRLIGDTLPILALTANTDFEDRSACTAAGMDDVLEKPVQVQRFYERLLHWLDARAPVEPGLPATDARR</sequence>
<dbReference type="InterPro" id="IPR001789">
    <property type="entry name" value="Sig_transdc_resp-reg_receiver"/>
</dbReference>
<reference evidence="6 7" key="1">
    <citation type="submission" date="2024-04" db="EMBL/GenBank/DDBJ databases">
        <title>Novel species of the genus Ideonella isolated from streams.</title>
        <authorList>
            <person name="Lu H."/>
        </authorList>
    </citation>
    <scope>NUCLEOTIDE SEQUENCE [LARGE SCALE GENOMIC DNA]</scope>
    <source>
        <strain evidence="6 7">BYS139W</strain>
    </source>
</reference>
<dbReference type="SUPFAM" id="SSF55785">
    <property type="entry name" value="PYP-like sensor domain (PAS domain)"/>
    <property type="match status" value="1"/>
</dbReference>
<keyword evidence="1 3" id="KW-0597">Phosphoprotein</keyword>
<keyword evidence="7" id="KW-1185">Reference proteome</keyword>
<evidence type="ECO:0000256" key="4">
    <source>
        <dbReference type="SAM" id="MobiDB-lite"/>
    </source>
</evidence>
<dbReference type="Pfam" id="PF00072">
    <property type="entry name" value="Response_reg"/>
    <property type="match status" value="1"/>
</dbReference>
<feature type="domain" description="Response regulatory" evidence="5">
    <location>
        <begin position="421"/>
        <end position="536"/>
    </location>
</feature>
<evidence type="ECO:0000256" key="1">
    <source>
        <dbReference type="ARBA" id="ARBA00022553"/>
    </source>
</evidence>
<dbReference type="PANTHER" id="PTHR45339">
    <property type="entry name" value="HYBRID SIGNAL TRANSDUCTION HISTIDINE KINASE J"/>
    <property type="match status" value="1"/>
</dbReference>
<protein>
    <submittedName>
        <fullName evidence="6">Response regulator</fullName>
    </submittedName>
</protein>
<dbReference type="SMART" id="SM00448">
    <property type="entry name" value="REC"/>
    <property type="match status" value="1"/>
</dbReference>
<dbReference type="CDD" id="cd17546">
    <property type="entry name" value="REC_hyHK_CKI1_RcsC-like"/>
    <property type="match status" value="1"/>
</dbReference>
<proteinExistence type="predicted"/>
<feature type="compositionally biased region" description="Gly residues" evidence="4">
    <location>
        <begin position="361"/>
        <end position="372"/>
    </location>
</feature>
<evidence type="ECO:0000256" key="2">
    <source>
        <dbReference type="ARBA" id="ARBA00023012"/>
    </source>
</evidence>
<feature type="region of interest" description="Disordered" evidence="4">
    <location>
        <begin position="361"/>
        <end position="413"/>
    </location>
</feature>
<dbReference type="PROSITE" id="PS50110">
    <property type="entry name" value="RESPONSE_REGULATORY"/>
    <property type="match status" value="1"/>
</dbReference>